<evidence type="ECO:0000259" key="2">
    <source>
        <dbReference type="Pfam" id="PF04187"/>
    </source>
</evidence>
<evidence type="ECO:0000256" key="1">
    <source>
        <dbReference type="SAM" id="SignalP"/>
    </source>
</evidence>
<name>A0A371X1Y0_9HYPH</name>
<sequence length="310" mass="34459">MKGINFDYTCNRSLGMPATRFHLRRLASIAMALLCLKAAALANTHDPRPNVIWAIDRGSAIDISEFLEVIRQNPIVIIGETHGVAEHQNREAFVLGALADKGIYPSLGLEMISHDQEAQISGFRSQSPEDASGLGERLDWSASGWPDYSYYRPVFDIAFRAKLPIFGIDLTEEEKRVGSSKATLGSDSLRRSWSESMMTAHCNLIEEPRLTEVVNLQMARDAYMAKSAEGFGPVILIVGSEHARKDRGVPAILKSDGKTALSIALVSYSPESQKRYVDSHLYDYVWFTPESTKEDVCDRLRSKGLIKIAH</sequence>
<dbReference type="SUPFAM" id="SSF159501">
    <property type="entry name" value="EreA/ChaN-like"/>
    <property type="match status" value="1"/>
</dbReference>
<keyword evidence="4" id="KW-1185">Reference proteome</keyword>
<dbReference type="InterPro" id="IPR007314">
    <property type="entry name" value="Cofac_haem-bd_dom"/>
</dbReference>
<accession>A0A371X1Y0</accession>
<dbReference type="Gene3D" id="3.40.50.11550">
    <property type="match status" value="1"/>
</dbReference>
<proteinExistence type="predicted"/>
<organism evidence="3 4">
    <name type="scientific">Mesorhizobium denitrificans</name>
    <dbReference type="NCBI Taxonomy" id="2294114"/>
    <lineage>
        <taxon>Bacteria</taxon>
        <taxon>Pseudomonadati</taxon>
        <taxon>Pseudomonadota</taxon>
        <taxon>Alphaproteobacteria</taxon>
        <taxon>Hyphomicrobiales</taxon>
        <taxon>Phyllobacteriaceae</taxon>
        <taxon>Mesorhizobium</taxon>
    </lineage>
</organism>
<dbReference type="EMBL" id="QURN01000030">
    <property type="protein sequence ID" value="RFC63233.1"/>
    <property type="molecule type" value="Genomic_DNA"/>
</dbReference>
<keyword evidence="1" id="KW-0732">Signal</keyword>
<evidence type="ECO:0000313" key="3">
    <source>
        <dbReference type="EMBL" id="RFC63233.1"/>
    </source>
</evidence>
<dbReference type="AlphaFoldDB" id="A0A371X1Y0"/>
<comment type="caution">
    <text evidence="3">The sequence shown here is derived from an EMBL/GenBank/DDBJ whole genome shotgun (WGS) entry which is preliminary data.</text>
</comment>
<dbReference type="RefSeq" id="WP_116625861.1">
    <property type="nucleotide sequence ID" value="NZ_QURN01000030.1"/>
</dbReference>
<feature type="chain" id="PRO_5016960083" description="Haem-binding uptake Tiki superfamily ChaN domain-containing protein" evidence="1">
    <location>
        <begin position="43"/>
        <end position="310"/>
    </location>
</feature>
<dbReference type="CDD" id="cd14727">
    <property type="entry name" value="ChanN-like"/>
    <property type="match status" value="1"/>
</dbReference>
<feature type="domain" description="Haem-binding uptake Tiki superfamily ChaN" evidence="2">
    <location>
        <begin position="68"/>
        <end position="252"/>
    </location>
</feature>
<reference evidence="4" key="1">
    <citation type="submission" date="2018-08" db="EMBL/GenBank/DDBJ databases">
        <authorList>
            <person name="Im W.T."/>
        </authorList>
    </citation>
    <scope>NUCLEOTIDE SEQUENCE [LARGE SCALE GENOMIC DNA]</scope>
    <source>
        <strain evidence="4">LA-28</strain>
    </source>
</reference>
<feature type="signal peptide" evidence="1">
    <location>
        <begin position="1"/>
        <end position="42"/>
    </location>
</feature>
<protein>
    <recommendedName>
        <fullName evidence="2">Haem-binding uptake Tiki superfamily ChaN domain-containing protein</fullName>
    </recommendedName>
</protein>
<evidence type="ECO:0000313" key="4">
    <source>
        <dbReference type="Proteomes" id="UP000262379"/>
    </source>
</evidence>
<gene>
    <name evidence="3" type="ORF">DY251_20985</name>
</gene>
<dbReference type="Pfam" id="PF04187">
    <property type="entry name" value="Cofac_haem_bdg"/>
    <property type="match status" value="1"/>
</dbReference>
<dbReference type="Proteomes" id="UP000262379">
    <property type="component" value="Unassembled WGS sequence"/>
</dbReference>